<organism evidence="1 2">
    <name type="scientific">Candidatus Methanomarinus sp</name>
    <dbReference type="NCBI Taxonomy" id="3386244"/>
    <lineage>
        <taxon>Archaea</taxon>
        <taxon>Methanobacteriati</taxon>
        <taxon>Methanobacteriota</taxon>
        <taxon>Stenosarchaea group</taxon>
        <taxon>Methanomicrobia</taxon>
        <taxon>Methanosarcinales</taxon>
        <taxon>ANME-2 cluster</taxon>
        <taxon>Candidatus Methanocomedenaceae</taxon>
        <taxon>Candidatus Methanomarinus</taxon>
    </lineage>
</organism>
<protein>
    <submittedName>
        <fullName evidence="1">Uncharacterized protein</fullName>
    </submittedName>
</protein>
<gene>
    <name evidence="1" type="ORF">C5S46_05305</name>
</gene>
<evidence type="ECO:0000313" key="2">
    <source>
        <dbReference type="Proteomes" id="UP000315423"/>
    </source>
</evidence>
<evidence type="ECO:0000313" key="1">
    <source>
        <dbReference type="EMBL" id="TKY91544.1"/>
    </source>
</evidence>
<reference evidence="1" key="1">
    <citation type="submission" date="2018-09" db="EMBL/GenBank/DDBJ databases">
        <title>A genomic encyclopedia of anaerobic methanotrophic archaea.</title>
        <authorList>
            <person name="Skennerton C.T."/>
            <person name="Chadwick G.L."/>
            <person name="Laso-Perez R."/>
            <person name="Leu A.O."/>
            <person name="Speth D.R."/>
            <person name="Yu H."/>
            <person name="Morgan-Lang C."/>
            <person name="Hatzenpichler R."/>
            <person name="Goudeau D."/>
            <person name="Malmstrom R."/>
            <person name="Woyke T."/>
            <person name="Hallam S."/>
            <person name="Tyson G.W."/>
            <person name="Wegener G."/>
            <person name="Boetius A."/>
            <person name="Orphan V.J."/>
        </authorList>
    </citation>
    <scope>NUCLEOTIDE SEQUENCE</scope>
    <source>
        <strain evidence="1">CONS3730D10UFb2</strain>
    </source>
</reference>
<accession>A0AC61SA45</accession>
<name>A0AC61SA45_9EURY</name>
<dbReference type="EMBL" id="QYBA01000176">
    <property type="protein sequence ID" value="TKY91544.1"/>
    <property type="molecule type" value="Genomic_DNA"/>
</dbReference>
<proteinExistence type="predicted"/>
<dbReference type="Proteomes" id="UP000315423">
    <property type="component" value="Unassembled WGS sequence"/>
</dbReference>
<comment type="caution">
    <text evidence="1">The sequence shown here is derived from an EMBL/GenBank/DDBJ whole genome shotgun (WGS) entry which is preliminary data.</text>
</comment>
<sequence length="323" mass="34816">MYPPCASSDCAHPPLDENASIIAGNATAGLVISVPVTGGSLDATLKDDAIAVVDTVIGNISKIRLNTPTEEYVTSKTDVGTASVDLDVDFQGTVTPYRYLSFKTTLVERYRDLEYLNVSDTSRLKETIAAYFGADTSAIADNTPILVYAQLSITDLISSEVMEVPISITLNKDWFDTVARGDPGNVVLFEINETTGELEDDITMTPESIDITGDRVTFRATFDHFSVFTIVARPPAAIHSGSGGGPYLSVPSVTPTSTTVPAPVDDLGRGGDPDAIGSSDLGDRPEEKPEREKWSYFIWIILLAIGAGIFLILLWRSRNDKKT</sequence>